<gene>
    <name evidence="3" type="ORF">SAMN05216353_11216</name>
</gene>
<dbReference type="Pfam" id="PF04203">
    <property type="entry name" value="Sortase"/>
    <property type="match status" value="1"/>
</dbReference>
<dbReference type="GO" id="GO:0016787">
    <property type="term" value="F:hydrolase activity"/>
    <property type="evidence" value="ECO:0007669"/>
    <property type="project" value="UniProtKB-KW"/>
</dbReference>
<reference evidence="4" key="1">
    <citation type="submission" date="2016-10" db="EMBL/GenBank/DDBJ databases">
        <authorList>
            <person name="Varghese N."/>
            <person name="Submissions S."/>
        </authorList>
    </citation>
    <scope>NUCLEOTIDE SEQUENCE [LARGE SCALE GENOMIC DNA]</scope>
    <source>
        <strain evidence="4">FP5</strain>
    </source>
</reference>
<dbReference type="RefSeq" id="WP_089751683.1">
    <property type="nucleotide sequence ID" value="NZ_FOOG01000012.1"/>
</dbReference>
<dbReference type="NCBIfam" id="NF033745">
    <property type="entry name" value="class_C_sortase"/>
    <property type="match status" value="1"/>
</dbReference>
<feature type="active site" description="Proton donor/acceptor" evidence="2">
    <location>
        <position position="146"/>
    </location>
</feature>
<dbReference type="NCBIfam" id="TIGR01076">
    <property type="entry name" value="sortase_fam"/>
    <property type="match status" value="1"/>
</dbReference>
<dbReference type="CDD" id="cd05827">
    <property type="entry name" value="Sortase_C"/>
    <property type="match status" value="1"/>
</dbReference>
<proteinExistence type="predicted"/>
<keyword evidence="4" id="KW-1185">Reference proteome</keyword>
<dbReference type="SUPFAM" id="SSF63817">
    <property type="entry name" value="Sortase"/>
    <property type="match status" value="1"/>
</dbReference>
<name>A0A1I2M9L8_9BACI</name>
<dbReference type="OrthoDB" id="154054at2"/>
<evidence type="ECO:0000256" key="1">
    <source>
        <dbReference type="ARBA" id="ARBA00022801"/>
    </source>
</evidence>
<dbReference type="InterPro" id="IPR023365">
    <property type="entry name" value="Sortase_dom-sf"/>
</dbReference>
<dbReference type="AlphaFoldDB" id="A0A1I2M9L8"/>
<sequence length="226" mass="26051">MSKKGKVIALFVLFLGLAITLYPWAAKWVNNQVLSKTAESYMHEFKEYELNQREKEEIELIKQCNENFINTSDQLEDPFEKDSPVEDCFADYGDEVFAVLSIPKLEIQLPIYLGASEAQLSEGVGIVERSSLPTGQSGSHSLLAGHRGMATKEMFRHLDKLKEGDKFHIYFFDKKLTYRIFQTEVVQPWETDHLGIQEGRDLVTLFTCHPYPVNDKRLLKWGERVD</sequence>
<dbReference type="Gene3D" id="2.40.260.10">
    <property type="entry name" value="Sortase"/>
    <property type="match status" value="1"/>
</dbReference>
<dbReference type="EMBL" id="FOOG01000012">
    <property type="protein sequence ID" value="SFF88132.1"/>
    <property type="molecule type" value="Genomic_DNA"/>
</dbReference>
<evidence type="ECO:0000313" key="4">
    <source>
        <dbReference type="Proteomes" id="UP000198897"/>
    </source>
</evidence>
<feature type="active site" description="Acyl-thioester intermediate" evidence="2">
    <location>
        <position position="208"/>
    </location>
</feature>
<accession>A0A1I2M9L8</accession>
<dbReference type="InterPro" id="IPR042002">
    <property type="entry name" value="Sortase_C"/>
</dbReference>
<evidence type="ECO:0000313" key="3">
    <source>
        <dbReference type="EMBL" id="SFF88132.1"/>
    </source>
</evidence>
<dbReference type="Proteomes" id="UP000198897">
    <property type="component" value="Unassembled WGS sequence"/>
</dbReference>
<evidence type="ECO:0000256" key="2">
    <source>
        <dbReference type="PIRSR" id="PIRSR605754-1"/>
    </source>
</evidence>
<protein>
    <submittedName>
        <fullName evidence="3">Sortase A</fullName>
    </submittedName>
</protein>
<dbReference type="InterPro" id="IPR005754">
    <property type="entry name" value="Sortase"/>
</dbReference>
<organism evidence="3 4">
    <name type="scientific">Halobacillus alkaliphilus</name>
    <dbReference type="NCBI Taxonomy" id="396056"/>
    <lineage>
        <taxon>Bacteria</taxon>
        <taxon>Bacillati</taxon>
        <taxon>Bacillota</taxon>
        <taxon>Bacilli</taxon>
        <taxon>Bacillales</taxon>
        <taxon>Bacillaceae</taxon>
        <taxon>Halobacillus</taxon>
    </lineage>
</organism>
<keyword evidence="1" id="KW-0378">Hydrolase</keyword>